<keyword evidence="1" id="KW-1133">Transmembrane helix</keyword>
<proteinExistence type="predicted"/>
<feature type="transmembrane region" description="Helical" evidence="1">
    <location>
        <begin position="36"/>
        <end position="55"/>
    </location>
</feature>
<dbReference type="Pfam" id="PF01478">
    <property type="entry name" value="Peptidase_A24"/>
    <property type="match status" value="1"/>
</dbReference>
<feature type="transmembrane region" description="Helical" evidence="1">
    <location>
        <begin position="6"/>
        <end position="24"/>
    </location>
</feature>
<dbReference type="EC" id="3.4.23.43" evidence="3"/>
<feature type="transmembrane region" description="Helical" evidence="1">
    <location>
        <begin position="109"/>
        <end position="128"/>
    </location>
</feature>
<accession>A0ABV7K6I6</accession>
<reference evidence="4" key="1">
    <citation type="journal article" date="2019" name="Int. J. Syst. Evol. Microbiol.">
        <title>The Global Catalogue of Microorganisms (GCM) 10K type strain sequencing project: providing services to taxonomists for standard genome sequencing and annotation.</title>
        <authorList>
            <consortium name="The Broad Institute Genomics Platform"/>
            <consortium name="The Broad Institute Genome Sequencing Center for Infectious Disease"/>
            <person name="Wu L."/>
            <person name="Ma J."/>
        </authorList>
    </citation>
    <scope>NUCLEOTIDE SEQUENCE [LARGE SCALE GENOMIC DNA]</scope>
    <source>
        <strain evidence="4">KCTC 52165</strain>
    </source>
</reference>
<evidence type="ECO:0000256" key="1">
    <source>
        <dbReference type="SAM" id="Phobius"/>
    </source>
</evidence>
<name>A0ABV7K6I6_9HYPH</name>
<keyword evidence="1" id="KW-0812">Transmembrane</keyword>
<organism evidence="3 4">
    <name type="scientific">Aquamicrobium soli</name>
    <dbReference type="NCBI Taxonomy" id="1811518"/>
    <lineage>
        <taxon>Bacteria</taxon>
        <taxon>Pseudomonadati</taxon>
        <taxon>Pseudomonadota</taxon>
        <taxon>Alphaproteobacteria</taxon>
        <taxon>Hyphomicrobiales</taxon>
        <taxon>Phyllobacteriaceae</taxon>
        <taxon>Aquamicrobium</taxon>
    </lineage>
</organism>
<feature type="transmembrane region" description="Helical" evidence="1">
    <location>
        <begin position="61"/>
        <end position="80"/>
    </location>
</feature>
<protein>
    <submittedName>
        <fullName evidence="3">Prepilin peptidase</fullName>
        <ecNumber evidence="3">3.4.23.43</ecNumber>
    </submittedName>
</protein>
<keyword evidence="1" id="KW-0472">Membrane</keyword>
<comment type="caution">
    <text evidence="3">The sequence shown here is derived from an EMBL/GenBank/DDBJ whole genome shotgun (WGS) entry which is preliminary data.</text>
</comment>
<evidence type="ECO:0000313" key="3">
    <source>
        <dbReference type="EMBL" id="MFC3205003.1"/>
    </source>
</evidence>
<evidence type="ECO:0000259" key="2">
    <source>
        <dbReference type="Pfam" id="PF01478"/>
    </source>
</evidence>
<gene>
    <name evidence="3" type="ORF">ACFOHJ_02160</name>
</gene>
<sequence>MAQTLLGSLPSIAALLFFLHAAWVDFLTWKISNRTVLTLVGWFAVHAAVVLALGASEGFGLFLPGSLAAGGLLLVTGFVLWKLRLFGAGDAKLMFPVGLFLGWPHLLPYAIWLAIFALIALLALKLPLPAGASMTMAGMRIDEIRRSGKVPYAVIMVAALIATIMPEYMEMFSGR</sequence>
<dbReference type="Gene3D" id="1.20.120.1220">
    <property type="match status" value="1"/>
</dbReference>
<feature type="domain" description="Prepilin type IV endopeptidase peptidase" evidence="2">
    <location>
        <begin position="13"/>
        <end position="120"/>
    </location>
</feature>
<keyword evidence="3" id="KW-0378">Hydrolase</keyword>
<keyword evidence="4" id="KW-1185">Reference proteome</keyword>
<feature type="transmembrane region" description="Helical" evidence="1">
    <location>
        <begin position="149"/>
        <end position="169"/>
    </location>
</feature>
<dbReference type="GO" id="GO:0004190">
    <property type="term" value="F:aspartic-type endopeptidase activity"/>
    <property type="evidence" value="ECO:0007669"/>
    <property type="project" value="UniProtKB-EC"/>
</dbReference>
<dbReference type="InterPro" id="IPR000045">
    <property type="entry name" value="Prepilin_IV_endopep_pep"/>
</dbReference>
<dbReference type="EMBL" id="JBHRTK010000001">
    <property type="protein sequence ID" value="MFC3205003.1"/>
    <property type="molecule type" value="Genomic_DNA"/>
</dbReference>
<evidence type="ECO:0000313" key="4">
    <source>
        <dbReference type="Proteomes" id="UP001595583"/>
    </source>
</evidence>
<dbReference type="RefSeq" id="WP_378217990.1">
    <property type="nucleotide sequence ID" value="NZ_JBHRTK010000001.1"/>
</dbReference>
<dbReference type="Proteomes" id="UP001595583">
    <property type="component" value="Unassembled WGS sequence"/>
</dbReference>